<comment type="caution">
    <text evidence="1">The sequence shown here is derived from an EMBL/GenBank/DDBJ whole genome shotgun (WGS) entry which is preliminary data.</text>
</comment>
<gene>
    <name evidence="1" type="ORF">DUPY_53290</name>
</gene>
<accession>A0A1E7W4R0</accession>
<dbReference type="Proteomes" id="UP000175989">
    <property type="component" value="Unassembled WGS sequence"/>
</dbReference>
<keyword evidence="2" id="KW-1185">Reference proteome</keyword>
<organism evidence="1 2">
    <name type="scientific">Duganella phyllosphaerae</name>
    <dbReference type="NCBI Taxonomy" id="762836"/>
    <lineage>
        <taxon>Bacteria</taxon>
        <taxon>Pseudomonadati</taxon>
        <taxon>Pseudomonadota</taxon>
        <taxon>Betaproteobacteria</taxon>
        <taxon>Burkholderiales</taxon>
        <taxon>Oxalobacteraceae</taxon>
        <taxon>Telluria group</taxon>
        <taxon>Duganella</taxon>
    </lineage>
</organism>
<reference evidence="2" key="1">
    <citation type="journal article" date="2016" name="Front. Microbiol.">
        <title>Molecular Keys to the Janthinobacterium and Duganella spp. Interaction with the Plant Pathogen Fusarium graminearum.</title>
        <authorList>
            <person name="Haack F.S."/>
            <person name="Poehlein A."/>
            <person name="Kroger C."/>
            <person name="Voigt C.A."/>
            <person name="Piepenbring M."/>
            <person name="Bode H.B."/>
            <person name="Daniel R."/>
            <person name="Schafer W."/>
            <person name="Streit W.R."/>
        </authorList>
    </citation>
    <scope>NUCLEOTIDE SEQUENCE [LARGE SCALE GENOMIC DNA]</scope>
    <source>
        <strain evidence="2">T54</strain>
    </source>
</reference>
<dbReference type="Pfam" id="PF05521">
    <property type="entry name" value="Phage_HCP"/>
    <property type="match status" value="1"/>
</dbReference>
<dbReference type="InterPro" id="IPR008767">
    <property type="entry name" value="Phage_SPP1_head-tail_adaptor"/>
</dbReference>
<evidence type="ECO:0000313" key="2">
    <source>
        <dbReference type="Proteomes" id="UP000175989"/>
    </source>
</evidence>
<dbReference type="Gene3D" id="2.40.10.270">
    <property type="entry name" value="Bacteriophage SPP1 head-tail adaptor protein"/>
    <property type="match status" value="1"/>
</dbReference>
<dbReference type="RefSeq" id="WP_070252268.1">
    <property type="nucleotide sequence ID" value="NZ_LROM01000156.1"/>
</dbReference>
<dbReference type="InterPro" id="IPR038666">
    <property type="entry name" value="SSP1_head-tail_sf"/>
</dbReference>
<dbReference type="AlphaFoldDB" id="A0A1E7W4R0"/>
<dbReference type="OrthoDB" id="8758324at2"/>
<proteinExistence type="predicted"/>
<evidence type="ECO:0000313" key="1">
    <source>
        <dbReference type="EMBL" id="OEZ90722.1"/>
    </source>
</evidence>
<name>A0A1E7W4R0_9BURK</name>
<protein>
    <submittedName>
        <fullName evidence="1">Phage head-tail joining protein</fullName>
    </submittedName>
</protein>
<dbReference type="EMBL" id="LROM01000156">
    <property type="protein sequence ID" value="OEZ90722.1"/>
    <property type="molecule type" value="Genomic_DNA"/>
</dbReference>
<sequence length="113" mass="12608">MRGSQLDDRVTIERQTQVNTPSYGMQPGPWVVVASRIPAQVLDDLPSKDESVRDGLAVAKRPARLRIRYMRGLTSDMRVTLHGEDDRVFQIVGGPAELGRRAGIEMKLEAYTS</sequence>